<dbReference type="Gene3D" id="2.60.40.1940">
    <property type="match status" value="1"/>
</dbReference>
<dbReference type="InterPro" id="IPR009048">
    <property type="entry name" value="A-macroglobulin_rcpt-bd"/>
</dbReference>
<dbReference type="Pfam" id="PF01835">
    <property type="entry name" value="MG2"/>
    <property type="match status" value="1"/>
</dbReference>
<dbReference type="InterPro" id="IPR041555">
    <property type="entry name" value="MG3"/>
</dbReference>
<dbReference type="InterPro" id="IPR036595">
    <property type="entry name" value="A-macroglobulin_rcpt-bd_sf"/>
</dbReference>
<keyword evidence="3" id="KW-0732">Signal</keyword>
<sequence>MTFNYRIFIGLIFFVFIFQNVLAIGHYMIVAPKILRPALNYHVSVSVHNVTQPVRIDITIGGISDSGVLVSLPQQVFLESEKSQVVNFQIGMWGMGKYSMKAIGSGGLQFANETDLSYELKSYLVFIQTDKAIYKPGQPVRIRVIVVSPSLRPAGTEPLDMYITDGQGNRIKQWKRAFTSRGVFNAEMQLSNEPVLGDWNITVLIQDQVYKKSFTVAEYVLPSFEVRVDLPPFVTFNASDMVATVRAKYTYGKPVKGKVVLMVTPLVRSPKIRTYYTDPLRRTAEIDGKVDIHFNLFSDLNLKDDYHRMIRFEAIVTEAVTERRENATNTMGIFKYKHKVELVKLSETFKPGLKFSVIFKVATQDDIPVMDEINPLIIRYGYTYEESIYDRLELKIPKNGTVPLDLYPPFADNVNQIIIIAEYKDVKQQFPPIRRAESPSNTYIQAVLTTLQPKANEEVIITVNSTVRLNTFNVVVMGRGDIVFAETVNAGGERSIKVKFFITRAMAPNIRFIVYYTDLSGEVVADGISFEVEGVFQNYVNIESNSKDVKPKDTVNLQISTNPNSFVGLLGIDQSVLILKTGNDISQQEILYQLDEFDPGKQPYSKEDLYYNSVWFPGSATASEVFKEAGFITLSNAMIYSIFPYLMYRSFAETVDQTSDISLLNVDESINANLRMHFPETWLWENLTAGPDGKAVITREVPDTITSWMITAFSVDMITGLAVTESPTKITVFRPFFVSMNLPYSVIRGEAIAVQAIVFNYMKQTVSVTVTLENTHQFDFVTVEDEINEVFNANLKSKRIAVKSGEPESVYFMIIPKELGFIDIKITAETERAGDAMLKKLLVKPEGIQQKFNKAFLVDLQTPSVFNAYVNVDIPKHVVSGSEKIEISAIADVMGPTINNFDDLLQMPFGCGEQNMMRFVPNIVVLEYLSNTEQLTDSLRSKAILNMETGYQRELVYKRDDGSFSAFGSRDENGSTWLTAFVVKSFGQALPYITIDEKVIENSLKWLALQQAENGSFPEVGSINNKEIQGGSSDGIALTAYVLLAFFQNKGETSHGPVVMKALQLLEKELEALTDLYSIVITTYALHVASSNFKEVAYQKLQAAATVKGDLRYWQKPEPTAAGEIEVKSVDVEMTSYALMTYILQNDLSEAMQILKWLISERNSNGGFKSTQDTMIAIQALAKLAQRISDPQVKITVTFTYSGQQKTFSLNRENAMILQTDEIPAVEKNVNISATGYGFGIVQVSYQYNIMVSKEFPAFQVNPLVDRSSTKNRLQLNVCAAYGEKNGVSNMAVMEVTLPSGYVIDRDSLPALHRVDEVKRVDVKDMDTGIIIYFDKLDNKLVCPTIKAYRTFRVAKQRQTAVYLYDYYDQGKAARYFYQTPQASLCDICEGEECNSSKCRKEIEISKESNSNNGCSKASMQIWTLLTKMILIYYYCH</sequence>
<evidence type="ECO:0000256" key="9">
    <source>
        <dbReference type="ARBA" id="ARBA00063781"/>
    </source>
</evidence>
<dbReference type="SMART" id="SM01419">
    <property type="entry name" value="Thiol-ester_cl"/>
    <property type="match status" value="1"/>
</dbReference>
<dbReference type="SMART" id="SM01361">
    <property type="entry name" value="A2M_recep"/>
    <property type="match status" value="1"/>
</dbReference>
<accession>A0A0E4B906</accession>
<comment type="similarity">
    <text evidence="1">Belongs to the protease inhibitor I39 (alpha-2-macroglobulin) family.</text>
</comment>
<dbReference type="InterPro" id="IPR050473">
    <property type="entry name" value="A2M/Complement_sys"/>
</dbReference>
<dbReference type="CDD" id="cd02897">
    <property type="entry name" value="A2M_2"/>
    <property type="match status" value="1"/>
</dbReference>
<dbReference type="Gene3D" id="2.60.120.1540">
    <property type="match status" value="1"/>
</dbReference>
<feature type="domain" description="Alpha-2-macroglobulin bait region" evidence="11">
    <location>
        <begin position="444"/>
        <end position="579"/>
    </location>
</feature>
<comment type="function">
    <text evidence="8">Binds covalently through a thioester bond to the pathogen surface resulting in pathogen clearance.</text>
</comment>
<keyword evidence="2" id="KW-0646">Protease inhibitor</keyword>
<dbReference type="InterPro" id="IPR011625">
    <property type="entry name" value="A2M_N_BRD"/>
</dbReference>
<evidence type="ECO:0000256" key="1">
    <source>
        <dbReference type="ARBA" id="ARBA00010952"/>
    </source>
</evidence>
<organism evidence="14">
    <name type="scientific">Scolopendra japonica</name>
    <dbReference type="NCBI Taxonomy" id="2609777"/>
    <lineage>
        <taxon>Eukaryota</taxon>
        <taxon>Metazoa</taxon>
        <taxon>Ecdysozoa</taxon>
        <taxon>Arthropoda</taxon>
        <taxon>Myriapoda</taxon>
        <taxon>Chilopoda</taxon>
        <taxon>Pleurostigmophora</taxon>
        <taxon>Scolopendromorpha</taxon>
        <taxon>Scolopendridae</taxon>
        <taxon>Scolopendra</taxon>
    </lineage>
</organism>
<dbReference type="InterPro" id="IPR019742">
    <property type="entry name" value="MacrogloblnA2_CS"/>
</dbReference>
<protein>
    <recommendedName>
        <fullName evidence="10">TEP1-F</fullName>
    </recommendedName>
</protein>
<evidence type="ECO:0000259" key="12">
    <source>
        <dbReference type="SMART" id="SM01360"/>
    </source>
</evidence>
<dbReference type="Gene3D" id="2.60.40.1930">
    <property type="match status" value="2"/>
</dbReference>
<evidence type="ECO:0000256" key="4">
    <source>
        <dbReference type="ARBA" id="ARBA00022900"/>
    </source>
</evidence>
<dbReference type="Pfam" id="PF17791">
    <property type="entry name" value="MG3"/>
    <property type="match status" value="1"/>
</dbReference>
<dbReference type="InterPro" id="IPR011626">
    <property type="entry name" value="Alpha-macroglobulin_TED"/>
</dbReference>
<evidence type="ECO:0000256" key="7">
    <source>
        <dbReference type="ARBA" id="ARBA00023180"/>
    </source>
</evidence>
<evidence type="ECO:0000256" key="2">
    <source>
        <dbReference type="ARBA" id="ARBA00022690"/>
    </source>
</evidence>
<dbReference type="GO" id="GO:0004867">
    <property type="term" value="F:serine-type endopeptidase inhibitor activity"/>
    <property type="evidence" value="ECO:0007669"/>
    <property type="project" value="UniProtKB-KW"/>
</dbReference>
<reference evidence="14" key="1">
    <citation type="journal article" date="2015" name="Dev. Comp. Immunol.">
        <title>Evolution of the complement system in protostomes revealed by de novo transcriptome analysis of six species of Arthropoda.</title>
        <authorList>
            <person name="Sekiguchi R."/>
            <person name="Nonaka M."/>
        </authorList>
    </citation>
    <scope>NUCLEOTIDE SEQUENCE</scope>
</reference>
<dbReference type="InterPro" id="IPR041813">
    <property type="entry name" value="A2M_TED"/>
</dbReference>
<gene>
    <name evidence="14" type="primary">TEP3</name>
</gene>
<dbReference type="InterPro" id="IPR047565">
    <property type="entry name" value="Alpha-macroglob_thiol-ester_cl"/>
</dbReference>
<dbReference type="InterPro" id="IPR001599">
    <property type="entry name" value="Macroglobln_a2"/>
</dbReference>
<keyword evidence="5" id="KW-0882">Thioester bond</keyword>
<dbReference type="InterPro" id="IPR008930">
    <property type="entry name" value="Terpenoid_cyclase/PrenylTrfase"/>
</dbReference>
<dbReference type="Gene3D" id="2.60.40.690">
    <property type="entry name" value="Alpha-macroglobulin, receptor-binding domain"/>
    <property type="match status" value="1"/>
</dbReference>
<evidence type="ECO:0000256" key="8">
    <source>
        <dbReference type="ARBA" id="ARBA00057615"/>
    </source>
</evidence>
<dbReference type="FunFam" id="1.50.10.20:FF:000001">
    <property type="entry name" value="CD109 isoform 1"/>
    <property type="match status" value="1"/>
</dbReference>
<dbReference type="Pfam" id="PF07703">
    <property type="entry name" value="A2M_BRD"/>
    <property type="match status" value="1"/>
</dbReference>
<keyword evidence="4" id="KW-0722">Serine protease inhibitor</keyword>
<dbReference type="PANTHER" id="PTHR11412:SF136">
    <property type="entry name" value="CD109 ANTIGEN"/>
    <property type="match status" value="1"/>
</dbReference>
<dbReference type="SUPFAM" id="SSF49410">
    <property type="entry name" value="Alpha-macroglobulin receptor domain"/>
    <property type="match status" value="1"/>
</dbReference>
<dbReference type="Pfam" id="PF00207">
    <property type="entry name" value="A2M"/>
    <property type="match status" value="1"/>
</dbReference>
<dbReference type="SUPFAM" id="SSF48239">
    <property type="entry name" value="Terpenoid cyclases/Protein prenyltransferases"/>
    <property type="match status" value="1"/>
</dbReference>
<keyword evidence="7" id="KW-0325">Glycoprotein</keyword>
<name>A0A0E4B906_9MYRI</name>
<dbReference type="InterPro" id="IPR002890">
    <property type="entry name" value="MG2"/>
</dbReference>
<dbReference type="SMART" id="SM01360">
    <property type="entry name" value="A2M"/>
    <property type="match status" value="1"/>
</dbReference>
<comment type="subunit">
    <text evidence="9">Heterodimer of a TEP1-N chain and an TEP1-C chain non-covalently linked. Forms a complex composed of TEP1-N and TEP1-C heterodimer, LRIM1 and APL1C; the interaction stabilizes TEP1-N and TEP1-C heterodimer, prevents its binding to tissues while circulating in the hemolymph and protects the thioester bond from hydrolysis. Mature TEP1 and to a lesser extent full-length TEP1 interact with SPCLIP1; the interaction is induced by microbial infection.</text>
</comment>
<dbReference type="Pfam" id="PF07677">
    <property type="entry name" value="A2M_recep"/>
    <property type="match status" value="1"/>
</dbReference>
<dbReference type="Gene3D" id="2.60.40.10">
    <property type="entry name" value="Immunoglobulins"/>
    <property type="match status" value="2"/>
</dbReference>
<evidence type="ECO:0000256" key="3">
    <source>
        <dbReference type="ARBA" id="ARBA00022729"/>
    </source>
</evidence>
<dbReference type="Pfam" id="PF07678">
    <property type="entry name" value="TED_complement"/>
    <property type="match status" value="1"/>
</dbReference>
<proteinExistence type="evidence at transcript level"/>
<dbReference type="Gene3D" id="2.20.130.20">
    <property type="match status" value="1"/>
</dbReference>
<dbReference type="InterPro" id="IPR049135">
    <property type="entry name" value="TEP1_CUB2"/>
</dbReference>
<feature type="domain" description="Alpha-macroglobulin receptor-binding" evidence="13">
    <location>
        <begin position="1289"/>
        <end position="1378"/>
    </location>
</feature>
<evidence type="ECO:0000256" key="6">
    <source>
        <dbReference type="ARBA" id="ARBA00023157"/>
    </source>
</evidence>
<evidence type="ECO:0000313" key="14">
    <source>
        <dbReference type="EMBL" id="BAR45614.1"/>
    </source>
</evidence>
<dbReference type="PANTHER" id="PTHR11412">
    <property type="entry name" value="MACROGLOBULIN / COMPLEMENT"/>
    <property type="match status" value="1"/>
</dbReference>
<dbReference type="InterPro" id="IPR013783">
    <property type="entry name" value="Ig-like_fold"/>
</dbReference>
<dbReference type="PROSITE" id="PS00477">
    <property type="entry name" value="ALPHA_2_MACROGLOBULIN"/>
    <property type="match status" value="1"/>
</dbReference>
<dbReference type="Gene3D" id="1.50.10.20">
    <property type="match status" value="1"/>
</dbReference>
<dbReference type="GO" id="GO:0005615">
    <property type="term" value="C:extracellular space"/>
    <property type="evidence" value="ECO:0007669"/>
    <property type="project" value="InterPro"/>
</dbReference>
<keyword evidence="6" id="KW-1015">Disulfide bond</keyword>
<dbReference type="Gene3D" id="6.20.50.160">
    <property type="match status" value="1"/>
</dbReference>
<dbReference type="SUPFAM" id="SSF81296">
    <property type="entry name" value="E set domains"/>
    <property type="match status" value="1"/>
</dbReference>
<dbReference type="EMBL" id="LC009035">
    <property type="protein sequence ID" value="BAR45614.1"/>
    <property type="molecule type" value="mRNA"/>
</dbReference>
<dbReference type="FunFam" id="2.60.40.1930:FF:000001">
    <property type="entry name" value="CD109 isoform 3"/>
    <property type="match status" value="1"/>
</dbReference>
<evidence type="ECO:0000259" key="13">
    <source>
        <dbReference type="SMART" id="SM01361"/>
    </source>
</evidence>
<evidence type="ECO:0000256" key="5">
    <source>
        <dbReference type="ARBA" id="ARBA00022966"/>
    </source>
</evidence>
<dbReference type="SMART" id="SM01359">
    <property type="entry name" value="A2M_N_2"/>
    <property type="match status" value="1"/>
</dbReference>
<feature type="domain" description="Alpha-2-macroglobulin" evidence="12">
    <location>
        <begin position="681"/>
        <end position="772"/>
    </location>
</feature>
<dbReference type="Gene3D" id="2.60.40.2950">
    <property type="match status" value="1"/>
</dbReference>
<evidence type="ECO:0000256" key="10">
    <source>
        <dbReference type="ARBA" id="ARBA00078071"/>
    </source>
</evidence>
<dbReference type="InterPro" id="IPR014756">
    <property type="entry name" value="Ig_E-set"/>
</dbReference>
<dbReference type="Pfam" id="PF21412">
    <property type="entry name" value="TEP1_CUB2"/>
    <property type="match status" value="1"/>
</dbReference>
<evidence type="ECO:0000259" key="11">
    <source>
        <dbReference type="SMART" id="SM01359"/>
    </source>
</evidence>